<dbReference type="Proteomes" id="UP000278351">
    <property type="component" value="Unassembled WGS sequence"/>
</dbReference>
<dbReference type="OrthoDB" id="7285215at2"/>
<evidence type="ECO:0000313" key="2">
    <source>
        <dbReference type="EMBL" id="RPE09742.1"/>
    </source>
</evidence>
<reference evidence="2 3" key="1">
    <citation type="submission" date="2018-11" db="EMBL/GenBank/DDBJ databases">
        <title>Chitinophaga lutea sp.nov., isolate from arsenic contaminated soil.</title>
        <authorList>
            <person name="Zong Y."/>
        </authorList>
    </citation>
    <scope>NUCLEOTIDE SEQUENCE [LARGE SCALE GENOMIC DNA]</scope>
    <source>
        <strain evidence="2 3">ZY74</strain>
    </source>
</reference>
<dbReference type="Gene3D" id="3.40.50.10140">
    <property type="entry name" value="Toll/interleukin-1 receptor homology (TIR) domain"/>
    <property type="match status" value="1"/>
</dbReference>
<organism evidence="2 3">
    <name type="scientific">Chitinophaga lutea</name>
    <dbReference type="NCBI Taxonomy" id="2488634"/>
    <lineage>
        <taxon>Bacteria</taxon>
        <taxon>Pseudomonadati</taxon>
        <taxon>Bacteroidota</taxon>
        <taxon>Chitinophagia</taxon>
        <taxon>Chitinophagales</taxon>
        <taxon>Chitinophagaceae</taxon>
        <taxon>Chitinophaga</taxon>
    </lineage>
</organism>
<gene>
    <name evidence="2" type="ORF">EGT74_22480</name>
</gene>
<evidence type="ECO:0000313" key="3">
    <source>
        <dbReference type="Proteomes" id="UP000278351"/>
    </source>
</evidence>
<dbReference type="RefSeq" id="WP_123848722.1">
    <property type="nucleotide sequence ID" value="NZ_RPDH01000002.1"/>
</dbReference>
<proteinExistence type="predicted"/>
<dbReference type="InterPro" id="IPR035897">
    <property type="entry name" value="Toll_tir_struct_dom_sf"/>
</dbReference>
<dbReference type="PROSITE" id="PS50104">
    <property type="entry name" value="TIR"/>
    <property type="match status" value="1"/>
</dbReference>
<dbReference type="EMBL" id="RPDH01000002">
    <property type="protein sequence ID" value="RPE09742.1"/>
    <property type="molecule type" value="Genomic_DNA"/>
</dbReference>
<feature type="domain" description="TIR" evidence="1">
    <location>
        <begin position="150"/>
        <end position="276"/>
    </location>
</feature>
<dbReference type="InterPro" id="IPR000157">
    <property type="entry name" value="TIR_dom"/>
</dbReference>
<protein>
    <submittedName>
        <fullName evidence="2">Toll/interleukin-1 receptor domain-containing protein</fullName>
    </submittedName>
</protein>
<comment type="caution">
    <text evidence="2">The sequence shown here is derived from an EMBL/GenBank/DDBJ whole genome shotgun (WGS) entry which is preliminary data.</text>
</comment>
<dbReference type="SUPFAM" id="SSF52200">
    <property type="entry name" value="Toll/Interleukin receptor TIR domain"/>
    <property type="match status" value="1"/>
</dbReference>
<name>A0A3N4PM19_9BACT</name>
<sequence length="297" mass="34528">MPELVDYFFNDFKGANIDVNIQELFQQAAPNYLTDNDKINLRILQGSQNPIRMFVFYISSPDKTLTLILSALANLSKLSEFANGIISIPQHISEVNLGNFRVEYSYQIYFYIEYELTDQEYSELNLESSRIGIWVTIRSKKYAEMENKSKKPQAFISHDSRDKELIARPIFHGLQSRLCSVWYDEYSLNIGDSLKDSIEQGLKETNKCILILTPNFLKNPGWVKKEFDSIYTREIIKNERVFLPIWHGVTKDEIYEYSPELSLRVAEIWPSPKGKSEDQYLLEIEVLISKLHTAIAN</sequence>
<keyword evidence="3" id="KW-1185">Reference proteome</keyword>
<dbReference type="AlphaFoldDB" id="A0A3N4PM19"/>
<keyword evidence="2" id="KW-0675">Receptor</keyword>
<accession>A0A3N4PM19</accession>
<dbReference type="GO" id="GO:0007165">
    <property type="term" value="P:signal transduction"/>
    <property type="evidence" value="ECO:0007669"/>
    <property type="project" value="InterPro"/>
</dbReference>
<dbReference type="Pfam" id="PF13676">
    <property type="entry name" value="TIR_2"/>
    <property type="match status" value="1"/>
</dbReference>
<evidence type="ECO:0000259" key="1">
    <source>
        <dbReference type="PROSITE" id="PS50104"/>
    </source>
</evidence>